<feature type="compositionally biased region" description="Basic and acidic residues" evidence="1">
    <location>
        <begin position="1"/>
        <end position="21"/>
    </location>
</feature>
<evidence type="ECO:0000313" key="2">
    <source>
        <dbReference type="EMBL" id="EGO28728.1"/>
    </source>
</evidence>
<proteinExistence type="predicted"/>
<name>F8NK44_SERL9</name>
<feature type="region of interest" description="Disordered" evidence="1">
    <location>
        <begin position="1"/>
        <end position="24"/>
    </location>
</feature>
<reference evidence="2" key="1">
    <citation type="submission" date="2011-04" db="EMBL/GenBank/DDBJ databases">
        <title>Evolution of plant cell wall degrading machinery underlies the functional diversity of forest fungi.</title>
        <authorList>
            <consortium name="US DOE Joint Genome Institute (JGI-PGF)"/>
            <person name="Eastwood D.C."/>
            <person name="Floudas D."/>
            <person name="Binder M."/>
            <person name="Majcherczyk A."/>
            <person name="Schneider P."/>
            <person name="Aerts A."/>
            <person name="Asiegbu F.O."/>
            <person name="Baker S.E."/>
            <person name="Barry K."/>
            <person name="Bendiksby M."/>
            <person name="Blumentritt M."/>
            <person name="Coutinho P.M."/>
            <person name="Cullen D."/>
            <person name="Cullen D."/>
            <person name="Gathman A."/>
            <person name="Goodell B."/>
            <person name="Henrissat B."/>
            <person name="Ihrmark K."/>
            <person name="Kauserud H."/>
            <person name="Kohler A."/>
            <person name="LaButti K."/>
            <person name="Lapidus A."/>
            <person name="Lavin J.L."/>
            <person name="Lee Y.-H."/>
            <person name="Lindquist E."/>
            <person name="Lilly W."/>
            <person name="Lucas S."/>
            <person name="Morin E."/>
            <person name="Murat C."/>
            <person name="Oguiza J.A."/>
            <person name="Park J."/>
            <person name="Pisabarro A.G."/>
            <person name="Riley R."/>
            <person name="Rosling A."/>
            <person name="Salamov A."/>
            <person name="Schmidt O."/>
            <person name="Schmutz J."/>
            <person name="Skrede I."/>
            <person name="Stenlid J."/>
            <person name="Wiebenga A."/>
            <person name="Xie X."/>
            <person name="Kues U."/>
            <person name="Hibbett D.S."/>
            <person name="Hoffmeister D."/>
            <person name="Hogberg N."/>
            <person name="Martin F."/>
            <person name="Grigoriev I.V."/>
            <person name="Watkinson S.C."/>
        </authorList>
    </citation>
    <scope>NUCLEOTIDE SEQUENCE</scope>
    <source>
        <strain evidence="2">S7.9</strain>
    </source>
</reference>
<dbReference type="Proteomes" id="UP000008064">
    <property type="component" value="Unassembled WGS sequence"/>
</dbReference>
<sequence length="111" mass="12349">MDARSGYRTEIRLESQRTSERKGRKTQTWAFLGCNLLSRRGAQPLPTFANLPASASYFSLRSRRFGPIYRAFSVSTGLCWFRRSNDAPPPKVGFEVGGAAGVAGKIVSYRQ</sequence>
<dbReference type="EMBL" id="GL945430">
    <property type="protein sequence ID" value="EGO28728.1"/>
    <property type="molecule type" value="Genomic_DNA"/>
</dbReference>
<accession>F8NK44</accession>
<protein>
    <submittedName>
        <fullName evidence="2">Uncharacterized protein</fullName>
    </submittedName>
</protein>
<dbReference type="AlphaFoldDB" id="F8NK44"/>
<organism>
    <name type="scientific">Serpula lacrymans var. lacrymans (strain S7.9)</name>
    <name type="common">Dry rot fungus</name>
    <dbReference type="NCBI Taxonomy" id="578457"/>
    <lineage>
        <taxon>Eukaryota</taxon>
        <taxon>Fungi</taxon>
        <taxon>Dikarya</taxon>
        <taxon>Basidiomycota</taxon>
        <taxon>Agaricomycotina</taxon>
        <taxon>Agaricomycetes</taxon>
        <taxon>Agaricomycetidae</taxon>
        <taxon>Boletales</taxon>
        <taxon>Coniophorineae</taxon>
        <taxon>Serpulaceae</taxon>
        <taxon>Serpula</taxon>
    </lineage>
</organism>
<dbReference type="KEGG" id="sla:SERLADRAFT_434635"/>
<dbReference type="RefSeq" id="XP_007314927.1">
    <property type="nucleotide sequence ID" value="XM_007314865.1"/>
</dbReference>
<evidence type="ECO:0000256" key="1">
    <source>
        <dbReference type="SAM" id="MobiDB-lite"/>
    </source>
</evidence>
<gene>
    <name evidence="2" type="ORF">SERLADRAFT_434635</name>
</gene>
<dbReference type="HOGENOM" id="CLU_2159946_0_0_1"/>
<dbReference type="GeneID" id="18814429"/>